<proteinExistence type="inferred from homology"/>
<evidence type="ECO:0000256" key="10">
    <source>
        <dbReference type="ARBA" id="ARBA00023004"/>
    </source>
</evidence>
<dbReference type="PANTHER" id="PTHR13932:SF6">
    <property type="entry name" value="OXYGEN-INDEPENDENT COPROPORPHYRINOGEN III OXIDASE"/>
    <property type="match status" value="1"/>
</dbReference>
<dbReference type="Proteomes" id="UP000002949">
    <property type="component" value="Unassembled WGS sequence"/>
</dbReference>
<evidence type="ECO:0000256" key="7">
    <source>
        <dbReference type="ARBA" id="ARBA00022691"/>
    </source>
</evidence>
<evidence type="ECO:0000256" key="4">
    <source>
        <dbReference type="ARBA" id="ARBA00011245"/>
    </source>
</evidence>
<dbReference type="OrthoDB" id="9808022at2"/>
<reference evidence="19 20" key="1">
    <citation type="journal article" date="2012" name="J. Bacteriol.">
        <title>Draft Genome Sequence of Plant Growth-Promoting Rhizobium Mesorhizobium amorphae, Isolated from Zinc-Lead Mine Tailings.</title>
        <authorList>
            <person name="Hao X."/>
            <person name="Lin Y."/>
            <person name="Johnstone L."/>
            <person name="Baltrus D.A."/>
            <person name="Miller S.J."/>
            <person name="Wei G."/>
            <person name="Rensing C."/>
        </authorList>
    </citation>
    <scope>NUCLEOTIDE SEQUENCE [LARGE SCALE GENOMIC DNA]</scope>
    <source>
        <strain evidence="19 20">CCNWGS0123</strain>
    </source>
</reference>
<feature type="binding site" evidence="17">
    <location>
        <position position="68"/>
    </location>
    <ligand>
        <name>[4Fe-4S] cluster</name>
        <dbReference type="ChEBI" id="CHEBI:49883"/>
        <note>4Fe-4S-S-AdoMet</note>
    </ligand>
</feature>
<evidence type="ECO:0000256" key="3">
    <source>
        <dbReference type="ARBA" id="ARBA00005493"/>
    </source>
</evidence>
<dbReference type="SFLD" id="SFLDS00029">
    <property type="entry name" value="Radical_SAM"/>
    <property type="match status" value="1"/>
</dbReference>
<evidence type="ECO:0000256" key="1">
    <source>
        <dbReference type="ARBA" id="ARBA00004496"/>
    </source>
</evidence>
<keyword evidence="5 15" id="KW-0004">4Fe-4S</keyword>
<dbReference type="GO" id="GO:0051539">
    <property type="term" value="F:4 iron, 4 sulfur cluster binding"/>
    <property type="evidence" value="ECO:0007669"/>
    <property type="project" value="UniProtKB-KW"/>
</dbReference>
<comment type="cofactor">
    <cofactor evidence="15 17">
        <name>[4Fe-4S] cluster</name>
        <dbReference type="ChEBI" id="CHEBI:49883"/>
    </cofactor>
    <text evidence="15 17">Binds 1 [4Fe-4S] cluster. The cluster is coordinated with 3 cysteines and an exchangeable S-adenosyl-L-methionine.</text>
</comment>
<evidence type="ECO:0000313" key="19">
    <source>
        <dbReference type="EMBL" id="EHH02536.1"/>
    </source>
</evidence>
<evidence type="ECO:0000256" key="6">
    <source>
        <dbReference type="ARBA" id="ARBA00022490"/>
    </source>
</evidence>
<feature type="binding site" evidence="17">
    <location>
        <position position="71"/>
    </location>
    <ligand>
        <name>[4Fe-4S] cluster</name>
        <dbReference type="ChEBI" id="CHEBI:49883"/>
        <note>4Fe-4S-S-AdoMet</note>
    </ligand>
</feature>
<feature type="binding site" evidence="16">
    <location>
        <position position="246"/>
    </location>
    <ligand>
        <name>S-adenosyl-L-methionine</name>
        <dbReference type="ChEBI" id="CHEBI:59789"/>
        <label>2</label>
    </ligand>
</feature>
<dbReference type="GO" id="GO:0004109">
    <property type="term" value="F:coproporphyrinogen oxidase activity"/>
    <property type="evidence" value="ECO:0007669"/>
    <property type="project" value="InterPro"/>
</dbReference>
<feature type="binding site" evidence="16">
    <location>
        <begin position="70"/>
        <end position="72"/>
    </location>
    <ligand>
        <name>S-adenosyl-L-methionine</name>
        <dbReference type="ChEBI" id="CHEBI:59789"/>
        <label>2</label>
    </ligand>
</feature>
<dbReference type="InterPro" id="IPR034505">
    <property type="entry name" value="Coproporphyrinogen-III_oxidase"/>
</dbReference>
<dbReference type="PATRIC" id="fig|1082933.3.peg.6732"/>
<dbReference type="Gene3D" id="3.80.30.20">
    <property type="entry name" value="tm_1862 like domain"/>
    <property type="match status" value="1"/>
</dbReference>
<comment type="catalytic activity">
    <reaction evidence="14 15">
        <text>coproporphyrinogen III + 2 S-adenosyl-L-methionine = protoporphyrinogen IX + 2 5'-deoxyadenosine + 2 L-methionine + 2 CO2</text>
        <dbReference type="Rhea" id="RHEA:15425"/>
        <dbReference type="ChEBI" id="CHEBI:16526"/>
        <dbReference type="ChEBI" id="CHEBI:17319"/>
        <dbReference type="ChEBI" id="CHEBI:57307"/>
        <dbReference type="ChEBI" id="CHEBI:57309"/>
        <dbReference type="ChEBI" id="CHEBI:57844"/>
        <dbReference type="ChEBI" id="CHEBI:59789"/>
        <dbReference type="EC" id="1.3.98.3"/>
    </reaction>
</comment>
<dbReference type="RefSeq" id="WP_006206741.1">
    <property type="nucleotide sequence ID" value="NZ_AGSN01000255.1"/>
</dbReference>
<keyword evidence="12 15" id="KW-0627">Porphyrin biosynthesis</keyword>
<dbReference type="eggNOG" id="COG0635">
    <property type="taxonomic scope" value="Bacteria"/>
</dbReference>
<dbReference type="KEGG" id="mamo:A6B35_24655"/>
<dbReference type="EC" id="1.3.98.3" evidence="15"/>
<dbReference type="NCBIfam" id="TIGR00538">
    <property type="entry name" value="hemN"/>
    <property type="match status" value="1"/>
</dbReference>
<dbReference type="InterPro" id="IPR058240">
    <property type="entry name" value="rSAM_sf"/>
</dbReference>
<dbReference type="CDD" id="cd01335">
    <property type="entry name" value="Radical_SAM"/>
    <property type="match status" value="1"/>
</dbReference>
<dbReference type="SFLD" id="SFLDG01082">
    <property type="entry name" value="B12-binding_domain_containing"/>
    <property type="match status" value="1"/>
</dbReference>
<dbReference type="PIRSF" id="PIRSF000167">
    <property type="entry name" value="HemN"/>
    <property type="match status" value="1"/>
</dbReference>
<evidence type="ECO:0000256" key="15">
    <source>
        <dbReference type="PIRNR" id="PIRNR000167"/>
    </source>
</evidence>
<comment type="similarity">
    <text evidence="3 15">Belongs to the anaerobic coproporphyrinogen-III oxidase family.</text>
</comment>
<feature type="binding site" evidence="16">
    <location>
        <position position="175"/>
    </location>
    <ligand>
        <name>S-adenosyl-L-methionine</name>
        <dbReference type="ChEBI" id="CHEBI:59789"/>
        <label>2</label>
    </ligand>
</feature>
<dbReference type="PROSITE" id="PS51918">
    <property type="entry name" value="RADICAL_SAM"/>
    <property type="match status" value="1"/>
</dbReference>
<feature type="binding site" evidence="16">
    <location>
        <position position="115"/>
    </location>
    <ligand>
        <name>S-adenosyl-L-methionine</name>
        <dbReference type="ChEBI" id="CHEBI:59789"/>
        <label>1</label>
    </ligand>
</feature>
<evidence type="ECO:0000256" key="8">
    <source>
        <dbReference type="ARBA" id="ARBA00022723"/>
    </source>
</evidence>
<evidence type="ECO:0000256" key="5">
    <source>
        <dbReference type="ARBA" id="ARBA00022485"/>
    </source>
</evidence>
<evidence type="ECO:0000256" key="13">
    <source>
        <dbReference type="ARBA" id="ARBA00024295"/>
    </source>
</evidence>
<keyword evidence="8 15" id="KW-0479">Metal-binding</keyword>
<keyword evidence="9 15" id="KW-0560">Oxidoreductase</keyword>
<evidence type="ECO:0000256" key="11">
    <source>
        <dbReference type="ARBA" id="ARBA00023014"/>
    </source>
</evidence>
<evidence type="ECO:0000259" key="18">
    <source>
        <dbReference type="PROSITE" id="PS51918"/>
    </source>
</evidence>
<evidence type="ECO:0000256" key="14">
    <source>
        <dbReference type="ARBA" id="ARBA00048321"/>
    </source>
</evidence>
<dbReference type="GO" id="GO:0006782">
    <property type="term" value="P:protoporphyrinogen IX biosynthetic process"/>
    <property type="evidence" value="ECO:0007669"/>
    <property type="project" value="UniProtKB-UniPathway"/>
</dbReference>
<feature type="binding site" evidence="16">
    <location>
        <position position="187"/>
    </location>
    <ligand>
        <name>S-adenosyl-L-methionine</name>
        <dbReference type="ChEBI" id="CHEBI:59789"/>
        <label>2</label>
    </ligand>
</feature>
<feature type="binding site" evidence="17">
    <location>
        <position position="64"/>
    </location>
    <ligand>
        <name>[4Fe-4S] cluster</name>
        <dbReference type="ChEBI" id="CHEBI:49883"/>
        <note>4Fe-4S-S-AdoMet</note>
    </ligand>
</feature>
<dbReference type="AlphaFoldDB" id="G6YLQ8"/>
<dbReference type="InterPro" id="IPR007197">
    <property type="entry name" value="rSAM"/>
</dbReference>
<evidence type="ECO:0000256" key="9">
    <source>
        <dbReference type="ARBA" id="ARBA00023002"/>
    </source>
</evidence>
<evidence type="ECO:0000256" key="2">
    <source>
        <dbReference type="ARBA" id="ARBA00004785"/>
    </source>
</evidence>
<feature type="binding site" evidence="16">
    <location>
        <position position="212"/>
    </location>
    <ligand>
        <name>S-adenosyl-L-methionine</name>
        <dbReference type="ChEBI" id="CHEBI:59789"/>
        <label>2</label>
    </ligand>
</feature>
<dbReference type="Pfam" id="PF04055">
    <property type="entry name" value="Radical_SAM"/>
    <property type="match status" value="1"/>
</dbReference>
<dbReference type="SMART" id="SM00729">
    <property type="entry name" value="Elp3"/>
    <property type="match status" value="1"/>
</dbReference>
<comment type="subcellular location">
    <subcellularLocation>
        <location evidence="1 15">Cytoplasm</location>
    </subcellularLocation>
</comment>
<evidence type="ECO:0000256" key="12">
    <source>
        <dbReference type="ARBA" id="ARBA00023244"/>
    </source>
</evidence>
<comment type="pathway">
    <text evidence="2 15">Porphyrin-containing compound metabolism; protoporphyrin-IX biosynthesis; protoporphyrinogen-IX from coproporphyrinogen-III (AdoMet route): step 1/1.</text>
</comment>
<feature type="binding site" evidence="16">
    <location>
        <position position="148"/>
    </location>
    <ligand>
        <name>S-adenosyl-L-methionine</name>
        <dbReference type="ChEBI" id="CHEBI:59789"/>
        <label>1</label>
    </ligand>
</feature>
<evidence type="ECO:0000256" key="17">
    <source>
        <dbReference type="PIRSR" id="PIRSR000167-2"/>
    </source>
</evidence>
<evidence type="ECO:0000313" key="20">
    <source>
        <dbReference type="Proteomes" id="UP000002949"/>
    </source>
</evidence>
<protein>
    <recommendedName>
        <fullName evidence="15">Coproporphyrinogen-III oxidase</fullName>
        <ecNumber evidence="15">1.3.98.3</ecNumber>
    </recommendedName>
</protein>
<keyword evidence="20" id="KW-1185">Reference proteome</keyword>
<accession>G6YLQ8</accession>
<dbReference type="UniPathway" id="UPA00251">
    <property type="reaction ID" value="UER00323"/>
</dbReference>
<dbReference type="InterPro" id="IPR006638">
    <property type="entry name" value="Elp3/MiaA/NifB-like_rSAM"/>
</dbReference>
<evidence type="ECO:0000256" key="16">
    <source>
        <dbReference type="PIRSR" id="PIRSR000167-1"/>
    </source>
</evidence>
<dbReference type="PANTHER" id="PTHR13932">
    <property type="entry name" value="COPROPORPHYRINIGEN III OXIDASE"/>
    <property type="match status" value="1"/>
</dbReference>
<keyword evidence="7 15" id="KW-0949">S-adenosyl-L-methionine</keyword>
<comment type="subunit">
    <text evidence="4">Monomer.</text>
</comment>
<name>G6YLQ8_9HYPH</name>
<comment type="function">
    <text evidence="13">Involved in the heme biosynthesis. Catalyzes the anaerobic oxidative decarboxylation of propionate groups of rings A and B of coproporphyrinogen III to yield the vinyl groups in protoporphyrinogen IX.</text>
</comment>
<dbReference type="GO" id="GO:0046872">
    <property type="term" value="F:metal ion binding"/>
    <property type="evidence" value="ECO:0007669"/>
    <property type="project" value="UniProtKB-KW"/>
</dbReference>
<dbReference type="InterPro" id="IPR023404">
    <property type="entry name" value="rSAM_horseshoe"/>
</dbReference>
<dbReference type="SFLD" id="SFLDG01065">
    <property type="entry name" value="anaerobic_coproporphyrinogen-I"/>
    <property type="match status" value="1"/>
</dbReference>
<dbReference type="Gene3D" id="1.10.10.920">
    <property type="match status" value="1"/>
</dbReference>
<gene>
    <name evidence="19" type="ORF">MEA186_34729</name>
</gene>
<dbReference type="SUPFAM" id="SSF102114">
    <property type="entry name" value="Radical SAM enzymes"/>
    <property type="match status" value="1"/>
</dbReference>
<dbReference type="GO" id="GO:0051989">
    <property type="term" value="F:coproporphyrinogen dehydrogenase activity"/>
    <property type="evidence" value="ECO:0007669"/>
    <property type="project" value="UniProtKB-EC"/>
</dbReference>
<keyword evidence="6 15" id="KW-0963">Cytoplasm</keyword>
<dbReference type="GO" id="GO:0005737">
    <property type="term" value="C:cytoplasm"/>
    <property type="evidence" value="ECO:0007669"/>
    <property type="project" value="UniProtKB-SubCell"/>
</dbReference>
<keyword evidence="11 15" id="KW-0411">Iron-sulfur</keyword>
<organism evidence="19 20">
    <name type="scientific">Mesorhizobium amorphae CCNWGS0123</name>
    <dbReference type="NCBI Taxonomy" id="1082933"/>
    <lineage>
        <taxon>Bacteria</taxon>
        <taxon>Pseudomonadati</taxon>
        <taxon>Pseudomonadota</taxon>
        <taxon>Alphaproteobacteria</taxon>
        <taxon>Hyphomicrobiales</taxon>
        <taxon>Phyllobacteriaceae</taxon>
        <taxon>Mesorhizobium</taxon>
    </lineage>
</organism>
<feature type="binding site" evidence="16">
    <location>
        <position position="58"/>
    </location>
    <ligand>
        <name>S-adenosyl-L-methionine</name>
        <dbReference type="ChEBI" id="CHEBI:59789"/>
        <label>1</label>
    </ligand>
</feature>
<sequence length="457" mass="50184">MQTNAPNNNQANLTVAAGENVPRYTSYPTAPHFHPGVDAIIVRGWMNALEADDEISLYLHVPYCDRLCWFCACHTKQTRHYAPVATFLRSLHKEIETVGDLVKGRGRVRAVHFGGGSPTMLEPEDILALGKALRDRFDFLDGASLSVEIDPNDMDEGRLDAFAAIGVTRASLGVQDFDPKVQKAINREQSFLLTKSVVDAVRARGADSVNLDLLYGLPHQTLESVAATVAQALTLEPDRIALFGYAHVPWFKKHQTMIDEAWLPDSAERLAQSQLASRLIVDAGYEALGLDHFAKPDDGLAIAARVGNIRRNFQGYTEDNCETLIGLGPSSISRFRQGYAQNIVATGEYEKAVSSGQLATARGIEFSVDDLARGWIIERLMCHFAFSAIELVERFGDVGQKLLAAASRLATNGVDRLLLLDGEHFVVPQESRPLVRIVAAKFDKYLQTGTGRHSLAV</sequence>
<dbReference type="InterPro" id="IPR004558">
    <property type="entry name" value="Coprogen_oxidase_HemN"/>
</dbReference>
<dbReference type="EMBL" id="AGSN01000255">
    <property type="protein sequence ID" value="EHH02536.1"/>
    <property type="molecule type" value="Genomic_DNA"/>
</dbReference>
<feature type="binding site" evidence="16">
    <location>
        <position position="332"/>
    </location>
    <ligand>
        <name>S-adenosyl-L-methionine</name>
        <dbReference type="ChEBI" id="CHEBI:59789"/>
        <label>1</label>
    </ligand>
</feature>
<feature type="domain" description="Radical SAM core" evidence="18">
    <location>
        <begin position="49"/>
        <end position="286"/>
    </location>
</feature>
<dbReference type="STRING" id="1082933.A6B35_24655"/>
<keyword evidence="10 15" id="KW-0408">Iron</keyword>